<comment type="caution">
    <text evidence="5">The sequence shown here is derived from an EMBL/GenBank/DDBJ whole genome shotgun (WGS) entry which is preliminary data.</text>
</comment>
<dbReference type="PANTHER" id="PTHR24198">
    <property type="entry name" value="ANKYRIN REPEAT AND PROTEIN KINASE DOMAIN-CONTAINING PROTEIN"/>
    <property type="match status" value="1"/>
</dbReference>
<dbReference type="PROSITE" id="PS50181">
    <property type="entry name" value="FBOX"/>
    <property type="match status" value="1"/>
</dbReference>
<keyword evidence="6" id="KW-1185">Reference proteome</keyword>
<dbReference type="PANTHER" id="PTHR24198:SF165">
    <property type="entry name" value="ANKYRIN REPEAT-CONTAINING PROTEIN-RELATED"/>
    <property type="match status" value="1"/>
</dbReference>
<dbReference type="InterPro" id="IPR001810">
    <property type="entry name" value="F-box_dom"/>
</dbReference>
<dbReference type="SMART" id="SM00248">
    <property type="entry name" value="ANK"/>
    <property type="match status" value="9"/>
</dbReference>
<reference evidence="5 6" key="1">
    <citation type="submission" date="2024-07" db="EMBL/GenBank/DDBJ databases">
        <title>Section-level genome sequencing and comparative genomics of Aspergillus sections Usti and Cavernicolus.</title>
        <authorList>
            <consortium name="Lawrence Berkeley National Laboratory"/>
            <person name="Nybo J.L."/>
            <person name="Vesth T.C."/>
            <person name="Theobald S."/>
            <person name="Frisvad J.C."/>
            <person name="Larsen T.O."/>
            <person name="Kjaerboelling I."/>
            <person name="Rothschild-Mancinelli K."/>
            <person name="Lyhne E.K."/>
            <person name="Kogle M.E."/>
            <person name="Barry K."/>
            <person name="Clum A."/>
            <person name="Na H."/>
            <person name="Ledsgaard L."/>
            <person name="Lin J."/>
            <person name="Lipzen A."/>
            <person name="Kuo A."/>
            <person name="Riley R."/>
            <person name="Mondo S."/>
            <person name="LaButti K."/>
            <person name="Haridas S."/>
            <person name="Pangalinan J."/>
            <person name="Salamov A.A."/>
            <person name="Simmons B.A."/>
            <person name="Magnuson J.K."/>
            <person name="Chen J."/>
            <person name="Drula E."/>
            <person name="Henrissat B."/>
            <person name="Wiebenga A."/>
            <person name="Lubbers R.J."/>
            <person name="Gomes A.C."/>
            <person name="Macurrencykelacurrency M.R."/>
            <person name="Stajich J."/>
            <person name="Grigoriev I.V."/>
            <person name="Mortensen U.H."/>
            <person name="De vries R.P."/>
            <person name="Baker S.E."/>
            <person name="Andersen M.R."/>
        </authorList>
    </citation>
    <scope>NUCLEOTIDE SEQUENCE [LARGE SCALE GENOMIC DNA]</scope>
    <source>
        <strain evidence="5 6">CBS 756.74</strain>
    </source>
</reference>
<gene>
    <name evidence="5" type="ORF">BJX68DRAFT_272680</name>
</gene>
<feature type="domain" description="F-box" evidence="4">
    <location>
        <begin position="1"/>
        <end position="43"/>
    </location>
</feature>
<dbReference type="CDD" id="cd09917">
    <property type="entry name" value="F-box_SF"/>
    <property type="match status" value="1"/>
</dbReference>
<evidence type="ECO:0000256" key="3">
    <source>
        <dbReference type="PROSITE-ProRule" id="PRU00023"/>
    </source>
</evidence>
<accession>A0ABR4JHA3</accession>
<dbReference type="PROSITE" id="PS50297">
    <property type="entry name" value="ANK_REP_REGION"/>
    <property type="match status" value="2"/>
</dbReference>
<dbReference type="GeneID" id="98162418"/>
<dbReference type="Pfam" id="PF12796">
    <property type="entry name" value="Ank_2"/>
    <property type="match status" value="3"/>
</dbReference>
<dbReference type="InterPro" id="IPR036770">
    <property type="entry name" value="Ankyrin_rpt-contain_sf"/>
</dbReference>
<protein>
    <submittedName>
        <fullName evidence="5">Ankyrin repeat-containing domain protein</fullName>
    </submittedName>
</protein>
<feature type="repeat" description="ANK" evidence="3">
    <location>
        <begin position="92"/>
        <end position="124"/>
    </location>
</feature>
<keyword evidence="2 3" id="KW-0040">ANK repeat</keyword>
<dbReference type="InterPro" id="IPR002110">
    <property type="entry name" value="Ankyrin_rpt"/>
</dbReference>
<sequence length="450" mass="49816">MRLPTELILMIAEQTAERDLSALARVNREFHAILVDHLYQINIRRHDGAGICKAAIFGSLPAVKRFLTMGIDVRQGYAPTSTSRYNEFLGGNLEHPLLHATQYGHVELVQYLLEEGSDPDVRAGNRLTPLLIASRTGSLSIVRALKEAGGDGRLHAVGDPNFLEMFQRTPIREAAYGGHLNVVKYLFSVSETGDTRSLASECFPEAAASGNMELVLYLLEKGSDVNYRGWVFEGPHARDWGSALSFAVKYNHPDMVRLLLKNNARIESAIGSGTARVGTTLFRLAVRLGFGEVLKVLLDHDFPEEHVPDLDDLLHCAIFNGQTTIVEGLLTRLHGDTGTLYFAMEDAINFGHADIVELLLKNGFSTDEAMLMAVFDGRKKIVECLLRRGIDPNSPTAPRSPLRLALNTGNSPMTELLLHYGAHINPSELQRFRRAKEKRAFMSQFSPTPS</sequence>
<dbReference type="EMBL" id="JBFXLR010000086">
    <property type="protein sequence ID" value="KAL2838348.1"/>
    <property type="molecule type" value="Genomic_DNA"/>
</dbReference>
<evidence type="ECO:0000313" key="5">
    <source>
        <dbReference type="EMBL" id="KAL2838348.1"/>
    </source>
</evidence>
<feature type="repeat" description="ANK" evidence="3">
    <location>
        <begin position="397"/>
        <end position="429"/>
    </location>
</feature>
<dbReference type="Proteomes" id="UP001610444">
    <property type="component" value="Unassembled WGS sequence"/>
</dbReference>
<organism evidence="5 6">
    <name type="scientific">Aspergillus pseudodeflectus</name>
    <dbReference type="NCBI Taxonomy" id="176178"/>
    <lineage>
        <taxon>Eukaryota</taxon>
        <taxon>Fungi</taxon>
        <taxon>Dikarya</taxon>
        <taxon>Ascomycota</taxon>
        <taxon>Pezizomycotina</taxon>
        <taxon>Eurotiomycetes</taxon>
        <taxon>Eurotiomycetidae</taxon>
        <taxon>Eurotiales</taxon>
        <taxon>Aspergillaceae</taxon>
        <taxon>Aspergillus</taxon>
        <taxon>Aspergillus subgen. Nidulantes</taxon>
    </lineage>
</organism>
<evidence type="ECO:0000256" key="2">
    <source>
        <dbReference type="ARBA" id="ARBA00023043"/>
    </source>
</evidence>
<keyword evidence="1" id="KW-0677">Repeat</keyword>
<evidence type="ECO:0000256" key="1">
    <source>
        <dbReference type="ARBA" id="ARBA00022737"/>
    </source>
</evidence>
<dbReference type="Gene3D" id="1.25.40.20">
    <property type="entry name" value="Ankyrin repeat-containing domain"/>
    <property type="match status" value="1"/>
</dbReference>
<evidence type="ECO:0000313" key="6">
    <source>
        <dbReference type="Proteomes" id="UP001610444"/>
    </source>
</evidence>
<dbReference type="PROSITE" id="PS50088">
    <property type="entry name" value="ANK_REPEAT"/>
    <property type="match status" value="2"/>
</dbReference>
<dbReference type="RefSeq" id="XP_070892975.1">
    <property type="nucleotide sequence ID" value="XM_071047254.1"/>
</dbReference>
<name>A0ABR4JHA3_9EURO</name>
<dbReference type="SUPFAM" id="SSF48403">
    <property type="entry name" value="Ankyrin repeat"/>
    <property type="match status" value="1"/>
</dbReference>
<proteinExistence type="predicted"/>
<evidence type="ECO:0000259" key="4">
    <source>
        <dbReference type="PROSITE" id="PS50181"/>
    </source>
</evidence>